<dbReference type="Proteomes" id="UP000327085">
    <property type="component" value="Chromosome 1"/>
</dbReference>
<name>A0A5E4FLF8_PRUDU</name>
<sequence length="74" mass="8354">MLSLATRLQEIKNWCTMILSVKEIINSLRGFGGFFCSGYASIYAMEAFGETVGGNRQQQSFKVCAPITWRDHML</sequence>
<dbReference type="InParanoid" id="A0A5E4FLF8"/>
<gene>
    <name evidence="1" type="ORF">ALMOND_2B004265</name>
</gene>
<evidence type="ECO:0000313" key="2">
    <source>
        <dbReference type="Proteomes" id="UP000327085"/>
    </source>
</evidence>
<proteinExistence type="predicted"/>
<accession>A0A5E4FLF8</accession>
<dbReference type="AlphaFoldDB" id="A0A5E4FLF8"/>
<dbReference type="EMBL" id="CABIKO010000134">
    <property type="protein sequence ID" value="VVA28099.1"/>
    <property type="molecule type" value="Genomic_DNA"/>
</dbReference>
<organism evidence="1 2">
    <name type="scientific">Prunus dulcis</name>
    <name type="common">Almond</name>
    <name type="synonym">Amygdalus dulcis</name>
    <dbReference type="NCBI Taxonomy" id="3755"/>
    <lineage>
        <taxon>Eukaryota</taxon>
        <taxon>Viridiplantae</taxon>
        <taxon>Streptophyta</taxon>
        <taxon>Embryophyta</taxon>
        <taxon>Tracheophyta</taxon>
        <taxon>Spermatophyta</taxon>
        <taxon>Magnoliopsida</taxon>
        <taxon>eudicotyledons</taxon>
        <taxon>Gunneridae</taxon>
        <taxon>Pentapetalae</taxon>
        <taxon>rosids</taxon>
        <taxon>fabids</taxon>
        <taxon>Rosales</taxon>
        <taxon>Rosaceae</taxon>
        <taxon>Amygdaloideae</taxon>
        <taxon>Amygdaleae</taxon>
        <taxon>Prunus</taxon>
    </lineage>
</organism>
<evidence type="ECO:0000313" key="1">
    <source>
        <dbReference type="EMBL" id="VVA28099.1"/>
    </source>
</evidence>
<protein>
    <submittedName>
        <fullName evidence="1">Uncharacterized protein</fullName>
    </submittedName>
</protein>
<dbReference type="Gramene" id="VVA28099">
    <property type="protein sequence ID" value="VVA28099"/>
    <property type="gene ID" value="Prudul26B004265"/>
</dbReference>
<reference evidence="2" key="1">
    <citation type="journal article" date="2020" name="Plant J.">
        <title>Transposons played a major role in the diversification between the closely related almond and peach genomes: results from the almond genome sequence.</title>
        <authorList>
            <person name="Alioto T."/>
            <person name="Alexiou K.G."/>
            <person name="Bardil A."/>
            <person name="Barteri F."/>
            <person name="Castanera R."/>
            <person name="Cruz F."/>
            <person name="Dhingra A."/>
            <person name="Duval H."/>
            <person name="Fernandez I Marti A."/>
            <person name="Frias L."/>
            <person name="Galan B."/>
            <person name="Garcia J.L."/>
            <person name="Howad W."/>
            <person name="Gomez-Garrido J."/>
            <person name="Gut M."/>
            <person name="Julca I."/>
            <person name="Morata J."/>
            <person name="Puigdomenech P."/>
            <person name="Ribeca P."/>
            <person name="Rubio Cabetas M.J."/>
            <person name="Vlasova A."/>
            <person name="Wirthensohn M."/>
            <person name="Garcia-Mas J."/>
            <person name="Gabaldon T."/>
            <person name="Casacuberta J.M."/>
            <person name="Arus P."/>
        </authorList>
    </citation>
    <scope>NUCLEOTIDE SEQUENCE [LARGE SCALE GENOMIC DNA]</scope>
    <source>
        <strain evidence="2">cv. Texas</strain>
    </source>
</reference>